<proteinExistence type="predicted"/>
<dbReference type="EMBL" id="AP022563">
    <property type="protein sequence ID" value="BBX20468.1"/>
    <property type="molecule type" value="Genomic_DNA"/>
</dbReference>
<name>A0A7I7KAE8_9MYCO</name>
<evidence type="ECO:0000313" key="1">
    <source>
        <dbReference type="EMBL" id="BBX20468.1"/>
    </source>
</evidence>
<gene>
    <name evidence="1" type="ORF">MDUV_53280</name>
</gene>
<accession>A0A7I7KAE8</accession>
<sequence length="88" mass="9287">MDAEVSAANVTDCVRLGQRQTHSAAPTRPPPKANHIMVRFGNGGAASLLARSTINTSAAVDIARAIPAINIRTADVTPRALRYVLNHS</sequence>
<reference evidence="1 2" key="1">
    <citation type="journal article" date="2019" name="Emerg. Microbes Infect.">
        <title>Comprehensive subspecies identification of 175 nontuberculous mycobacteria species based on 7547 genomic profiles.</title>
        <authorList>
            <person name="Matsumoto Y."/>
            <person name="Kinjo T."/>
            <person name="Motooka D."/>
            <person name="Nabeya D."/>
            <person name="Jung N."/>
            <person name="Uechi K."/>
            <person name="Horii T."/>
            <person name="Iida T."/>
            <person name="Fujita J."/>
            <person name="Nakamura S."/>
        </authorList>
    </citation>
    <scope>NUCLEOTIDE SEQUENCE [LARGE SCALE GENOMIC DNA]</scope>
    <source>
        <strain evidence="1 2">JCM 6396</strain>
    </source>
</reference>
<dbReference type="Proteomes" id="UP000467006">
    <property type="component" value="Chromosome"/>
</dbReference>
<organism evidence="1 2">
    <name type="scientific">Mycolicibacterium duvalii</name>
    <dbReference type="NCBI Taxonomy" id="39688"/>
    <lineage>
        <taxon>Bacteria</taxon>
        <taxon>Bacillati</taxon>
        <taxon>Actinomycetota</taxon>
        <taxon>Actinomycetes</taxon>
        <taxon>Mycobacteriales</taxon>
        <taxon>Mycobacteriaceae</taxon>
        <taxon>Mycolicibacterium</taxon>
    </lineage>
</organism>
<keyword evidence="2" id="KW-1185">Reference proteome</keyword>
<evidence type="ECO:0000313" key="2">
    <source>
        <dbReference type="Proteomes" id="UP000467006"/>
    </source>
</evidence>
<protein>
    <submittedName>
        <fullName evidence="1">Uncharacterized protein</fullName>
    </submittedName>
</protein>
<dbReference type="AlphaFoldDB" id="A0A7I7KAE8"/>
<dbReference type="KEGG" id="mdu:MDUV_53280"/>